<dbReference type="RefSeq" id="WP_160381038.1">
    <property type="nucleotide sequence ID" value="NZ_WNXQ01000001.1"/>
</dbReference>
<dbReference type="GO" id="GO:0005524">
    <property type="term" value="F:ATP binding"/>
    <property type="evidence" value="ECO:0007669"/>
    <property type="project" value="UniProtKB-KW"/>
</dbReference>
<accession>A0A844VYT4</accession>
<evidence type="ECO:0000256" key="2">
    <source>
        <dbReference type="ARBA" id="ARBA00007599"/>
    </source>
</evidence>
<keyword evidence="6" id="KW-0479">Metal-binding</keyword>
<dbReference type="Pfam" id="PF02367">
    <property type="entry name" value="TsaE"/>
    <property type="match status" value="1"/>
</dbReference>
<name>A0A844VYT4_9RHOB</name>
<keyword evidence="8" id="KW-0067">ATP-binding</keyword>
<dbReference type="GO" id="GO:0046872">
    <property type="term" value="F:metal ion binding"/>
    <property type="evidence" value="ECO:0007669"/>
    <property type="project" value="UniProtKB-KW"/>
</dbReference>
<dbReference type="GO" id="GO:0016740">
    <property type="term" value="F:transferase activity"/>
    <property type="evidence" value="ECO:0007669"/>
    <property type="project" value="UniProtKB-KW"/>
</dbReference>
<dbReference type="PANTHER" id="PTHR33540">
    <property type="entry name" value="TRNA THREONYLCARBAMOYLADENOSINE BIOSYNTHESIS PROTEIN TSAE"/>
    <property type="match status" value="1"/>
</dbReference>
<evidence type="ECO:0000313" key="12">
    <source>
        <dbReference type="Proteomes" id="UP000443843"/>
    </source>
</evidence>
<dbReference type="Gene3D" id="3.40.50.300">
    <property type="entry name" value="P-loop containing nucleotide triphosphate hydrolases"/>
    <property type="match status" value="1"/>
</dbReference>
<dbReference type="GO" id="GO:0005737">
    <property type="term" value="C:cytoplasm"/>
    <property type="evidence" value="ECO:0007669"/>
    <property type="project" value="UniProtKB-SubCell"/>
</dbReference>
<dbReference type="EMBL" id="WNXQ01000001">
    <property type="protein sequence ID" value="MWB76916.1"/>
    <property type="molecule type" value="Genomic_DNA"/>
</dbReference>
<evidence type="ECO:0000256" key="6">
    <source>
        <dbReference type="ARBA" id="ARBA00022723"/>
    </source>
</evidence>
<evidence type="ECO:0000256" key="1">
    <source>
        <dbReference type="ARBA" id="ARBA00004496"/>
    </source>
</evidence>
<dbReference type="AlphaFoldDB" id="A0A844VYT4"/>
<keyword evidence="9" id="KW-0460">Magnesium</keyword>
<protein>
    <recommendedName>
        <fullName evidence="3">tRNA threonylcarbamoyladenosine biosynthesis protein TsaE</fullName>
    </recommendedName>
    <alternativeName>
        <fullName evidence="10">t(6)A37 threonylcarbamoyladenosine biosynthesis protein TsaE</fullName>
    </alternativeName>
</protein>
<keyword evidence="5" id="KW-0819">tRNA processing</keyword>
<dbReference type="GO" id="GO:0002949">
    <property type="term" value="P:tRNA threonylcarbamoyladenosine modification"/>
    <property type="evidence" value="ECO:0007669"/>
    <property type="project" value="InterPro"/>
</dbReference>
<comment type="subcellular location">
    <subcellularLocation>
        <location evidence="1">Cytoplasm</location>
    </subcellularLocation>
</comment>
<dbReference type="NCBIfam" id="TIGR00150">
    <property type="entry name" value="T6A_YjeE"/>
    <property type="match status" value="1"/>
</dbReference>
<keyword evidence="7" id="KW-0547">Nucleotide-binding</keyword>
<dbReference type="InterPro" id="IPR027417">
    <property type="entry name" value="P-loop_NTPase"/>
</dbReference>
<evidence type="ECO:0000256" key="7">
    <source>
        <dbReference type="ARBA" id="ARBA00022741"/>
    </source>
</evidence>
<evidence type="ECO:0000256" key="4">
    <source>
        <dbReference type="ARBA" id="ARBA00022490"/>
    </source>
</evidence>
<dbReference type="PANTHER" id="PTHR33540:SF2">
    <property type="entry name" value="TRNA THREONYLCARBAMOYLADENOSINE BIOSYNTHESIS PROTEIN TSAE"/>
    <property type="match status" value="1"/>
</dbReference>
<evidence type="ECO:0000256" key="5">
    <source>
        <dbReference type="ARBA" id="ARBA00022694"/>
    </source>
</evidence>
<evidence type="ECO:0000256" key="10">
    <source>
        <dbReference type="ARBA" id="ARBA00032441"/>
    </source>
</evidence>
<keyword evidence="12" id="KW-1185">Reference proteome</keyword>
<reference evidence="11 12" key="1">
    <citation type="submission" date="2019-11" db="EMBL/GenBank/DDBJ databases">
        <title>Pseudooceanicola pacifica sp. nov., isolated from deep-sea sediment of the Pacific Ocean.</title>
        <authorList>
            <person name="Lyu L."/>
        </authorList>
    </citation>
    <scope>NUCLEOTIDE SEQUENCE [LARGE SCALE GENOMIC DNA]</scope>
    <source>
        <strain evidence="11 12">216_PA32_1</strain>
    </source>
</reference>
<evidence type="ECO:0000256" key="9">
    <source>
        <dbReference type="ARBA" id="ARBA00022842"/>
    </source>
</evidence>
<dbReference type="Proteomes" id="UP000443843">
    <property type="component" value="Unassembled WGS sequence"/>
</dbReference>
<comment type="similarity">
    <text evidence="2">Belongs to the TsaE family.</text>
</comment>
<organism evidence="11 12">
    <name type="scientific">Pseudooceanicola pacificus</name>
    <dbReference type="NCBI Taxonomy" id="2676438"/>
    <lineage>
        <taxon>Bacteria</taxon>
        <taxon>Pseudomonadati</taxon>
        <taxon>Pseudomonadota</taxon>
        <taxon>Alphaproteobacteria</taxon>
        <taxon>Rhodobacterales</taxon>
        <taxon>Paracoccaceae</taxon>
        <taxon>Pseudooceanicola</taxon>
    </lineage>
</organism>
<keyword evidence="4" id="KW-0963">Cytoplasm</keyword>
<proteinExistence type="inferred from homology"/>
<sequence>MGTYRRLLTLPDPDATADLAGHIGAILHPGDCLLLEGGIGAGKTHFARSLIQSLMDEPEDVPSPTFTLVQEYDTSAGPVWHADLYRLSGPEELIELGLDEALETAISVIEWPDRMGPDRPDTALTLAFDVAGDTARRVTITGDDALWRPRLKEAGIA</sequence>
<comment type="caution">
    <text evidence="11">The sequence shown here is derived from an EMBL/GenBank/DDBJ whole genome shotgun (WGS) entry which is preliminary data.</text>
</comment>
<dbReference type="SUPFAM" id="SSF52540">
    <property type="entry name" value="P-loop containing nucleoside triphosphate hydrolases"/>
    <property type="match status" value="1"/>
</dbReference>
<gene>
    <name evidence="11" type="primary">tsaE</name>
    <name evidence="11" type="ORF">GLS40_02625</name>
</gene>
<evidence type="ECO:0000256" key="3">
    <source>
        <dbReference type="ARBA" id="ARBA00019010"/>
    </source>
</evidence>
<keyword evidence="11" id="KW-0808">Transferase</keyword>
<evidence type="ECO:0000256" key="8">
    <source>
        <dbReference type="ARBA" id="ARBA00022840"/>
    </source>
</evidence>
<dbReference type="InterPro" id="IPR003442">
    <property type="entry name" value="T6A_TsaE"/>
</dbReference>
<evidence type="ECO:0000313" key="11">
    <source>
        <dbReference type="EMBL" id="MWB76916.1"/>
    </source>
</evidence>